<dbReference type="PANTHER" id="PTHR21310">
    <property type="entry name" value="AMINOGLYCOSIDE PHOSPHOTRANSFERASE-RELATED-RELATED"/>
    <property type="match status" value="1"/>
</dbReference>
<dbReference type="STRING" id="1447875.A0A2B7XWQ0"/>
<sequence length="282" mass="32178">MTRTCVLEDAYAPLLEARISPEVVAQLYAFLKSRKSEDGLRNVRLLSPSLRQDFQNGSVRILRSPAFGPIDFSAEDRKPKDKWTVDITVPALTQVNNVSTDGHGQIIFRPTTPDNARLPLPNASLLPIHSAVLLPLHFLVIEGQIRRGWPPVRKAHSEAQLMTTALKTNNVDLLAPRWTLQTILRSSLKTNATSTLYKPHYQVFFTHSDLHQTNIFVEAGRLSGIIDWEYAGFKPEYWEYTRGLLSYWGRGEHKVILDHAFEGEYEEELAAQRYLWKAKPIF</sequence>
<dbReference type="InterPro" id="IPR051678">
    <property type="entry name" value="AGP_Transferase"/>
</dbReference>
<accession>A0A2B7XWQ0</accession>
<gene>
    <name evidence="2" type="ORF">AJ79_03709</name>
</gene>
<proteinExistence type="predicted"/>
<comment type="caution">
    <text evidence="2">The sequence shown here is derived from an EMBL/GenBank/DDBJ whole genome shotgun (WGS) entry which is preliminary data.</text>
</comment>
<evidence type="ECO:0000259" key="1">
    <source>
        <dbReference type="Pfam" id="PF01636"/>
    </source>
</evidence>
<protein>
    <recommendedName>
        <fullName evidence="1">Aminoglycoside phosphotransferase domain-containing protein</fullName>
    </recommendedName>
</protein>
<dbReference type="Pfam" id="PF01636">
    <property type="entry name" value="APH"/>
    <property type="match status" value="1"/>
</dbReference>
<feature type="domain" description="Aminoglycoside phosphotransferase" evidence="1">
    <location>
        <begin position="173"/>
        <end position="253"/>
    </location>
</feature>
<dbReference type="InterPro" id="IPR011009">
    <property type="entry name" value="Kinase-like_dom_sf"/>
</dbReference>
<dbReference type="InterPro" id="IPR002575">
    <property type="entry name" value="Aminoglycoside_PTrfase"/>
</dbReference>
<dbReference type="Proteomes" id="UP000223968">
    <property type="component" value="Unassembled WGS sequence"/>
</dbReference>
<keyword evidence="3" id="KW-1185">Reference proteome</keyword>
<dbReference type="Gene3D" id="3.90.1200.10">
    <property type="match status" value="1"/>
</dbReference>
<evidence type="ECO:0000313" key="3">
    <source>
        <dbReference type="Proteomes" id="UP000223968"/>
    </source>
</evidence>
<reference evidence="2 3" key="1">
    <citation type="submission" date="2017-10" db="EMBL/GenBank/DDBJ databases">
        <title>Comparative genomics in systemic dimorphic fungi from Ajellomycetaceae.</title>
        <authorList>
            <person name="Munoz J.F."/>
            <person name="Mcewen J.G."/>
            <person name="Clay O.K."/>
            <person name="Cuomo C.A."/>
        </authorList>
    </citation>
    <scope>NUCLEOTIDE SEQUENCE [LARGE SCALE GENOMIC DNA]</scope>
    <source>
        <strain evidence="2 3">UAMH5409</strain>
    </source>
</reference>
<organism evidence="2 3">
    <name type="scientific">Helicocarpus griseus UAMH5409</name>
    <dbReference type="NCBI Taxonomy" id="1447875"/>
    <lineage>
        <taxon>Eukaryota</taxon>
        <taxon>Fungi</taxon>
        <taxon>Dikarya</taxon>
        <taxon>Ascomycota</taxon>
        <taxon>Pezizomycotina</taxon>
        <taxon>Eurotiomycetes</taxon>
        <taxon>Eurotiomycetidae</taxon>
        <taxon>Onygenales</taxon>
        <taxon>Ajellomycetaceae</taxon>
        <taxon>Helicocarpus</taxon>
    </lineage>
</organism>
<dbReference type="EMBL" id="PDNB01000046">
    <property type="protein sequence ID" value="PGH13430.1"/>
    <property type="molecule type" value="Genomic_DNA"/>
</dbReference>
<dbReference type="PANTHER" id="PTHR21310:SF54">
    <property type="entry name" value="AMINOGLYCOSIDE PHOSPHOTRANSFERASE DOMAIN-CONTAINING PROTEIN"/>
    <property type="match status" value="1"/>
</dbReference>
<evidence type="ECO:0000313" key="2">
    <source>
        <dbReference type="EMBL" id="PGH13430.1"/>
    </source>
</evidence>
<name>A0A2B7XWQ0_9EURO</name>
<dbReference type="SUPFAM" id="SSF56112">
    <property type="entry name" value="Protein kinase-like (PK-like)"/>
    <property type="match status" value="1"/>
</dbReference>
<dbReference type="AlphaFoldDB" id="A0A2B7XWQ0"/>
<dbReference type="OrthoDB" id="8300194at2759"/>